<dbReference type="EMBL" id="KN833747">
    <property type="protein sequence ID" value="KIK21793.1"/>
    <property type="molecule type" value="Genomic_DNA"/>
</dbReference>
<name>A0A0C9ZPX5_9AGAM</name>
<reference evidence="2" key="2">
    <citation type="submission" date="2015-01" db="EMBL/GenBank/DDBJ databases">
        <title>Evolutionary Origins and Diversification of the Mycorrhizal Mutualists.</title>
        <authorList>
            <consortium name="DOE Joint Genome Institute"/>
            <consortium name="Mycorrhizal Genomics Consortium"/>
            <person name="Kohler A."/>
            <person name="Kuo A."/>
            <person name="Nagy L.G."/>
            <person name="Floudas D."/>
            <person name="Copeland A."/>
            <person name="Barry K.W."/>
            <person name="Cichocki N."/>
            <person name="Veneault-Fourrey C."/>
            <person name="LaButti K."/>
            <person name="Lindquist E.A."/>
            <person name="Lipzen A."/>
            <person name="Lundell T."/>
            <person name="Morin E."/>
            <person name="Murat C."/>
            <person name="Riley R."/>
            <person name="Ohm R."/>
            <person name="Sun H."/>
            <person name="Tunlid A."/>
            <person name="Henrissat B."/>
            <person name="Grigoriev I.V."/>
            <person name="Hibbett D.S."/>
            <person name="Martin F."/>
        </authorList>
    </citation>
    <scope>NUCLEOTIDE SEQUENCE [LARGE SCALE GENOMIC DNA]</scope>
    <source>
        <strain evidence="2">441</strain>
    </source>
</reference>
<dbReference type="AlphaFoldDB" id="A0A0C9ZPX5"/>
<dbReference type="Proteomes" id="UP000054018">
    <property type="component" value="Unassembled WGS sequence"/>
</dbReference>
<reference evidence="1 2" key="1">
    <citation type="submission" date="2014-04" db="EMBL/GenBank/DDBJ databases">
        <authorList>
            <consortium name="DOE Joint Genome Institute"/>
            <person name="Kuo A."/>
            <person name="Kohler A."/>
            <person name="Costa M.D."/>
            <person name="Nagy L.G."/>
            <person name="Floudas D."/>
            <person name="Copeland A."/>
            <person name="Barry K.W."/>
            <person name="Cichocki N."/>
            <person name="Veneault-Fourrey C."/>
            <person name="LaButti K."/>
            <person name="Lindquist E.A."/>
            <person name="Lipzen A."/>
            <person name="Lundell T."/>
            <person name="Morin E."/>
            <person name="Murat C."/>
            <person name="Sun H."/>
            <person name="Tunlid A."/>
            <person name="Henrissat B."/>
            <person name="Grigoriev I.V."/>
            <person name="Hibbett D.S."/>
            <person name="Martin F."/>
            <person name="Nordberg H.P."/>
            <person name="Cantor M.N."/>
            <person name="Hua S.X."/>
        </authorList>
    </citation>
    <scope>NUCLEOTIDE SEQUENCE [LARGE SCALE GENOMIC DNA]</scope>
    <source>
        <strain evidence="1 2">441</strain>
    </source>
</reference>
<protein>
    <submittedName>
        <fullName evidence="1">Unplaced genomic scaffold scaffold_63, whole genome shotgun sequence</fullName>
    </submittedName>
</protein>
<sequence length="116" mass="12617">MPLICMKLALPLHKSTISINSKPCSWPAQHGMELIWHQSKDQNYWQKANILPTSSSPLSPVSPSLPSSSLIHASETHTNPTLQAEALVSSALDDLEATGALQRSNHMDLAEILNPV</sequence>
<proteinExistence type="predicted"/>
<evidence type="ECO:0000313" key="2">
    <source>
        <dbReference type="Proteomes" id="UP000054018"/>
    </source>
</evidence>
<organism evidence="1 2">
    <name type="scientific">Pisolithus microcarpus 441</name>
    <dbReference type="NCBI Taxonomy" id="765257"/>
    <lineage>
        <taxon>Eukaryota</taxon>
        <taxon>Fungi</taxon>
        <taxon>Dikarya</taxon>
        <taxon>Basidiomycota</taxon>
        <taxon>Agaricomycotina</taxon>
        <taxon>Agaricomycetes</taxon>
        <taxon>Agaricomycetidae</taxon>
        <taxon>Boletales</taxon>
        <taxon>Sclerodermatineae</taxon>
        <taxon>Pisolithaceae</taxon>
        <taxon>Pisolithus</taxon>
    </lineage>
</organism>
<accession>A0A0C9ZPX5</accession>
<dbReference type="HOGENOM" id="CLU_2097785_0_0_1"/>
<gene>
    <name evidence="1" type="ORF">PISMIDRAFT_12076</name>
</gene>
<evidence type="ECO:0000313" key="1">
    <source>
        <dbReference type="EMBL" id="KIK21793.1"/>
    </source>
</evidence>
<keyword evidence="2" id="KW-1185">Reference proteome</keyword>
<dbReference type="STRING" id="765257.A0A0C9ZPX5"/>
<dbReference type="OrthoDB" id="2692761at2759"/>